<sequence length="351" mass="37090">MPPLKFHSAPLRANVLPIRKVALAALCVAACATAQAQSAPAATTVQVYGLMDIGLGSFKDAGGDRVTRVESGAMTTSFIGFKGVEDLGGGLTANFVLESFMLNDTGMSGSFAGDPFYSRAAYVGLKKEGLGQLRMGRVPTPLFANVLMYNPLVSSYNYSPAIRSHYSYTGKTSGGTAWSNAVAYTSPDLGGVTVDLLYAPRESAQGDNTSAAVRYNSGAFSGGLVVQRVQASFASGEETTWQLGASYNAGFAKFFGQYGRVRETDTQTTNAGTRDTISQFGASVPVGNGAVLASWGQARTSGTREATRSFTTIGYDHYLSKRTDLYAIAMGDRWTGRSDGSSFGVGIRHRF</sequence>
<dbReference type="PANTHER" id="PTHR34501:SF9">
    <property type="entry name" value="MAJOR OUTER MEMBRANE PROTEIN P.IA"/>
    <property type="match status" value="1"/>
</dbReference>
<evidence type="ECO:0000256" key="6">
    <source>
        <dbReference type="ARBA" id="ARBA00022729"/>
    </source>
</evidence>
<evidence type="ECO:0000259" key="12">
    <source>
        <dbReference type="Pfam" id="PF13609"/>
    </source>
</evidence>
<feature type="signal peptide" evidence="11">
    <location>
        <begin position="1"/>
        <end position="36"/>
    </location>
</feature>
<keyword evidence="5" id="KW-0812">Transmembrane</keyword>
<evidence type="ECO:0000256" key="5">
    <source>
        <dbReference type="ARBA" id="ARBA00022692"/>
    </source>
</evidence>
<dbReference type="GO" id="GO:0046930">
    <property type="term" value="C:pore complex"/>
    <property type="evidence" value="ECO:0007669"/>
    <property type="project" value="UniProtKB-KW"/>
</dbReference>
<dbReference type="OrthoDB" id="6975458at2"/>
<dbReference type="Pfam" id="PF13609">
    <property type="entry name" value="Porin_4"/>
    <property type="match status" value="1"/>
</dbReference>
<dbReference type="PANTHER" id="PTHR34501">
    <property type="entry name" value="PROTEIN YDDL-RELATED"/>
    <property type="match status" value="1"/>
</dbReference>
<dbReference type="Proteomes" id="UP000269265">
    <property type="component" value="Unassembled WGS sequence"/>
</dbReference>
<dbReference type="CDD" id="cd00342">
    <property type="entry name" value="gram_neg_porins"/>
    <property type="match status" value="1"/>
</dbReference>
<dbReference type="GO" id="GO:0006811">
    <property type="term" value="P:monoatomic ion transport"/>
    <property type="evidence" value="ECO:0007669"/>
    <property type="project" value="UniProtKB-KW"/>
</dbReference>
<dbReference type="SUPFAM" id="SSF56935">
    <property type="entry name" value="Porins"/>
    <property type="match status" value="1"/>
</dbReference>
<protein>
    <submittedName>
        <fullName evidence="13">Porin</fullName>
    </submittedName>
</protein>
<dbReference type="RefSeq" id="WP_125241271.1">
    <property type="nucleotide sequence ID" value="NZ_RSED01000001.1"/>
</dbReference>
<dbReference type="GO" id="GO:0009279">
    <property type="term" value="C:cell outer membrane"/>
    <property type="evidence" value="ECO:0007669"/>
    <property type="project" value="UniProtKB-SubCell"/>
</dbReference>
<dbReference type="InterPro" id="IPR033900">
    <property type="entry name" value="Gram_neg_porin_domain"/>
</dbReference>
<keyword evidence="6 11" id="KW-0732">Signal</keyword>
<evidence type="ECO:0000313" key="13">
    <source>
        <dbReference type="EMBL" id="RRS06128.1"/>
    </source>
</evidence>
<dbReference type="GO" id="GO:0015288">
    <property type="term" value="F:porin activity"/>
    <property type="evidence" value="ECO:0007669"/>
    <property type="project" value="UniProtKB-KW"/>
</dbReference>
<organism evidence="13 14">
    <name type="scientific">Aquabacterium soli</name>
    <dbReference type="NCBI Taxonomy" id="2493092"/>
    <lineage>
        <taxon>Bacteria</taxon>
        <taxon>Pseudomonadati</taxon>
        <taxon>Pseudomonadota</taxon>
        <taxon>Betaproteobacteria</taxon>
        <taxon>Burkholderiales</taxon>
        <taxon>Aquabacterium</taxon>
    </lineage>
</organism>
<evidence type="ECO:0000313" key="14">
    <source>
        <dbReference type="Proteomes" id="UP000269265"/>
    </source>
</evidence>
<dbReference type="InterPro" id="IPR050298">
    <property type="entry name" value="Gram-neg_bact_OMP"/>
</dbReference>
<keyword evidence="3" id="KW-0813">Transport</keyword>
<feature type="domain" description="Porin" evidence="12">
    <location>
        <begin position="22"/>
        <end position="327"/>
    </location>
</feature>
<accession>A0A3R8T4Q8</accession>
<gene>
    <name evidence="13" type="ORF">EIP75_00550</name>
</gene>
<evidence type="ECO:0000256" key="3">
    <source>
        <dbReference type="ARBA" id="ARBA00022448"/>
    </source>
</evidence>
<evidence type="ECO:0000256" key="2">
    <source>
        <dbReference type="ARBA" id="ARBA00011233"/>
    </source>
</evidence>
<dbReference type="AlphaFoldDB" id="A0A3R8T4Q8"/>
<keyword evidence="14" id="KW-1185">Reference proteome</keyword>
<dbReference type="EMBL" id="RSED01000001">
    <property type="protein sequence ID" value="RRS06128.1"/>
    <property type="molecule type" value="Genomic_DNA"/>
</dbReference>
<evidence type="ECO:0000256" key="11">
    <source>
        <dbReference type="SAM" id="SignalP"/>
    </source>
</evidence>
<evidence type="ECO:0000256" key="4">
    <source>
        <dbReference type="ARBA" id="ARBA00022452"/>
    </source>
</evidence>
<proteinExistence type="predicted"/>
<keyword evidence="7" id="KW-0406">Ion transport</keyword>
<keyword evidence="8" id="KW-0626">Porin</keyword>
<dbReference type="Gene3D" id="2.40.160.10">
    <property type="entry name" value="Porin"/>
    <property type="match status" value="1"/>
</dbReference>
<keyword evidence="9" id="KW-0472">Membrane</keyword>
<evidence type="ECO:0000256" key="10">
    <source>
        <dbReference type="ARBA" id="ARBA00023237"/>
    </source>
</evidence>
<evidence type="ECO:0000256" key="7">
    <source>
        <dbReference type="ARBA" id="ARBA00023065"/>
    </source>
</evidence>
<comment type="subunit">
    <text evidence="2">Homotrimer.</text>
</comment>
<name>A0A3R8T4Q8_9BURK</name>
<keyword evidence="10" id="KW-0998">Cell outer membrane</keyword>
<reference evidence="13 14" key="1">
    <citation type="submission" date="2018-12" db="EMBL/GenBank/DDBJ databases">
        <title>The whole draft genome of Aquabacterium sp. SJQ9.</title>
        <authorList>
            <person name="Sun L."/>
            <person name="Gao X."/>
            <person name="Chen W."/>
            <person name="Huang K."/>
        </authorList>
    </citation>
    <scope>NUCLEOTIDE SEQUENCE [LARGE SCALE GENOMIC DNA]</scope>
    <source>
        <strain evidence="13 14">SJQ9</strain>
    </source>
</reference>
<comment type="subcellular location">
    <subcellularLocation>
        <location evidence="1">Cell outer membrane</location>
        <topology evidence="1">Multi-pass membrane protein</topology>
    </subcellularLocation>
</comment>
<evidence type="ECO:0000256" key="1">
    <source>
        <dbReference type="ARBA" id="ARBA00004571"/>
    </source>
</evidence>
<evidence type="ECO:0000256" key="8">
    <source>
        <dbReference type="ARBA" id="ARBA00023114"/>
    </source>
</evidence>
<dbReference type="InterPro" id="IPR023614">
    <property type="entry name" value="Porin_dom_sf"/>
</dbReference>
<keyword evidence="4" id="KW-1134">Transmembrane beta strand</keyword>
<feature type="chain" id="PRO_5018640288" evidence="11">
    <location>
        <begin position="37"/>
        <end position="351"/>
    </location>
</feature>
<comment type="caution">
    <text evidence="13">The sequence shown here is derived from an EMBL/GenBank/DDBJ whole genome shotgun (WGS) entry which is preliminary data.</text>
</comment>
<evidence type="ECO:0000256" key="9">
    <source>
        <dbReference type="ARBA" id="ARBA00023136"/>
    </source>
</evidence>